<keyword evidence="3" id="KW-1185">Reference proteome</keyword>
<accession>A0ABW4HP50</accession>
<comment type="caution">
    <text evidence="2">The sequence shown here is derived from an EMBL/GenBank/DDBJ whole genome shotgun (WGS) entry which is preliminary data.</text>
</comment>
<reference evidence="3" key="1">
    <citation type="journal article" date="2019" name="Int. J. Syst. Evol. Microbiol.">
        <title>The Global Catalogue of Microorganisms (GCM) 10K type strain sequencing project: providing services to taxonomists for standard genome sequencing and annotation.</title>
        <authorList>
            <consortium name="The Broad Institute Genomics Platform"/>
            <consortium name="The Broad Institute Genome Sequencing Center for Infectious Disease"/>
            <person name="Wu L."/>
            <person name="Ma J."/>
        </authorList>
    </citation>
    <scope>NUCLEOTIDE SEQUENCE [LARGE SCALE GENOMIC DNA]</scope>
    <source>
        <strain evidence="3">CGMCC 1.12376</strain>
    </source>
</reference>
<keyword evidence="1" id="KW-1133">Transmembrane helix</keyword>
<evidence type="ECO:0000313" key="3">
    <source>
        <dbReference type="Proteomes" id="UP001597221"/>
    </source>
</evidence>
<dbReference type="Proteomes" id="UP001597221">
    <property type="component" value="Unassembled WGS sequence"/>
</dbReference>
<organism evidence="2 3">
    <name type="scientific">Oceanobacillus luteolus</name>
    <dbReference type="NCBI Taxonomy" id="1274358"/>
    <lineage>
        <taxon>Bacteria</taxon>
        <taxon>Bacillati</taxon>
        <taxon>Bacillota</taxon>
        <taxon>Bacilli</taxon>
        <taxon>Bacillales</taxon>
        <taxon>Bacillaceae</taxon>
        <taxon>Oceanobacillus</taxon>
    </lineage>
</organism>
<proteinExistence type="predicted"/>
<dbReference type="RefSeq" id="WP_251516693.1">
    <property type="nucleotide sequence ID" value="NZ_JAMBON010000039.1"/>
</dbReference>
<protein>
    <submittedName>
        <fullName evidence="2">Uncharacterized protein</fullName>
    </submittedName>
</protein>
<keyword evidence="1" id="KW-0472">Membrane</keyword>
<dbReference type="EMBL" id="JBHUDE010000022">
    <property type="protein sequence ID" value="MFD1607105.1"/>
    <property type="molecule type" value="Genomic_DNA"/>
</dbReference>
<evidence type="ECO:0000256" key="1">
    <source>
        <dbReference type="SAM" id="Phobius"/>
    </source>
</evidence>
<name>A0ABW4HP50_9BACI</name>
<feature type="transmembrane region" description="Helical" evidence="1">
    <location>
        <begin position="6"/>
        <end position="25"/>
    </location>
</feature>
<evidence type="ECO:0000313" key="2">
    <source>
        <dbReference type="EMBL" id="MFD1607105.1"/>
    </source>
</evidence>
<sequence length="218" mass="25866">MSFFSAEILSGIITGVIVGLILWGFQLRREKILLKHHYEREISILKEKLYFVNYRGDAFRVSHVMYSQPLFVEEIIEILQDHPLDLMERYAYHNKELAALLHAFKNKYLEVRKNAELLDVKTSDYIRHYNANNGKPLADDEAYKIYFSGKIYDLDEEEIQVYLDDVHINNELRSVFVNFREKHFSSISQYVDSRKELIEYAQEIEKAVVHNQPNPFDK</sequence>
<gene>
    <name evidence="2" type="ORF">ACFSBH_05510</name>
</gene>
<keyword evidence="1" id="KW-0812">Transmembrane</keyword>